<evidence type="ECO:0000313" key="2">
    <source>
        <dbReference type="Proteomes" id="UP000640786"/>
    </source>
</evidence>
<dbReference type="RefSeq" id="WP_191697751.1">
    <property type="nucleotide sequence ID" value="NZ_JACSQO010000011.1"/>
</dbReference>
<comment type="caution">
    <text evidence="1">The sequence shown here is derived from an EMBL/GenBank/DDBJ whole genome shotgun (WGS) entry which is preliminary data.</text>
</comment>
<evidence type="ECO:0000313" key="1">
    <source>
        <dbReference type="EMBL" id="MBD7945866.1"/>
    </source>
</evidence>
<accession>A0ABR8RDI3</accession>
<protein>
    <recommendedName>
        <fullName evidence="3">DUF4825 domain-containing protein</fullName>
    </recommendedName>
</protein>
<name>A0ABR8RDI3_9BACI</name>
<keyword evidence="2" id="KW-1185">Reference proteome</keyword>
<gene>
    <name evidence="1" type="ORF">H9650_17295</name>
</gene>
<dbReference type="Proteomes" id="UP000640786">
    <property type="component" value="Unassembled WGS sequence"/>
</dbReference>
<proteinExistence type="predicted"/>
<reference evidence="1 2" key="1">
    <citation type="submission" date="2020-08" db="EMBL/GenBank/DDBJ databases">
        <title>A Genomic Blueprint of the Chicken Gut Microbiome.</title>
        <authorList>
            <person name="Gilroy R."/>
            <person name="Ravi A."/>
            <person name="Getino M."/>
            <person name="Pursley I."/>
            <person name="Horton D.L."/>
            <person name="Alikhan N.-F."/>
            <person name="Baker D."/>
            <person name="Gharbi K."/>
            <person name="Hall N."/>
            <person name="Watson M."/>
            <person name="Adriaenssens E.M."/>
            <person name="Foster-Nyarko E."/>
            <person name="Jarju S."/>
            <person name="Secka A."/>
            <person name="Antonio M."/>
            <person name="Oren A."/>
            <person name="Chaudhuri R."/>
            <person name="La Ragione R.M."/>
            <person name="Hildebrand F."/>
            <person name="Pallen M.J."/>
        </authorList>
    </citation>
    <scope>NUCLEOTIDE SEQUENCE [LARGE SCALE GENOMIC DNA]</scope>
    <source>
        <strain evidence="1 2">Sa2BUA9</strain>
    </source>
</reference>
<sequence>MNDFIPPKIKNLTESKKRVIQNVESAIENNSGSVKNKWRYVVIATILTMSLMIFVLNEVRTENVPSTAEQHIGLSQPAISNEQGMLYLQGITLGDPQSQVIKIFGENYTKEHEDGSGSDYVMVYEDNMRFYIYQDKVELIIFMKVDKNYFYKLFNNYDGFKVGSSDLGDHDRFIYSKETNHILKATTSVPNKDLYLYLTYAAPEIMENPDFIEAERILQDSPEYVAKNEEELSILDSEAAYEMCKRVLTDYYKAVWNGSDIELGAFIDNENLKQYTQKKIQYQFDMYSTNDLTDDSVKSVDIGTRGADWEVEYTDDADGGVLYLKLPTEIKNIVGSYGEPTEFLVRNVNGKLVIVDWYTDAKDSYDFMVRGENLTIDNPNIWNDSEWVNKLNSKQIEFSGSIR</sequence>
<evidence type="ECO:0008006" key="3">
    <source>
        <dbReference type="Google" id="ProtNLM"/>
    </source>
</evidence>
<organism evidence="1 2">
    <name type="scientific">Psychrobacillus faecigallinarum</name>
    <dbReference type="NCBI Taxonomy" id="2762235"/>
    <lineage>
        <taxon>Bacteria</taxon>
        <taxon>Bacillati</taxon>
        <taxon>Bacillota</taxon>
        <taxon>Bacilli</taxon>
        <taxon>Bacillales</taxon>
        <taxon>Bacillaceae</taxon>
        <taxon>Psychrobacillus</taxon>
    </lineage>
</organism>
<dbReference type="EMBL" id="JACSQO010000011">
    <property type="protein sequence ID" value="MBD7945866.1"/>
    <property type="molecule type" value="Genomic_DNA"/>
</dbReference>